<evidence type="ECO:0000313" key="1">
    <source>
        <dbReference type="EMBL" id="MCY9523337.1"/>
    </source>
</evidence>
<dbReference type="SUPFAM" id="SSF56059">
    <property type="entry name" value="Glutathione synthetase ATP-binding domain-like"/>
    <property type="match status" value="1"/>
</dbReference>
<accession>A0ABT4E162</accession>
<evidence type="ECO:0000313" key="2">
    <source>
        <dbReference type="Proteomes" id="UP001207626"/>
    </source>
</evidence>
<proteinExistence type="predicted"/>
<name>A0ABT4E162_9BACL</name>
<keyword evidence="2" id="KW-1185">Reference proteome</keyword>
<dbReference type="InterPro" id="IPR026838">
    <property type="entry name" value="YheC/D"/>
</dbReference>
<dbReference type="Proteomes" id="UP001207626">
    <property type="component" value="Unassembled WGS sequence"/>
</dbReference>
<sequence>MSTLDQEQLPIVAILTIDDDKEKFRGNRDNFIDILRTGKELGFIVYIVTAKDLKLHARRVIGYSYHFEKEAWQQEWFPLPQVVYNRIPHREDENLPSVSSKIEEIIAHPTIRMFNPYFFNKWHLFEWLKKSRTTRKYIPSTKRLKTSVSLGKMLHKHPYLYLKPETGKAGVGIMTLRVNHTKALKFRLQIQDKRKSTSYKCATISKLWTRIRKQAGHYDYIVQQGIPLATINRRPFDLRVLVQKNSKGQWDITGVGARVAGSTSITTHVPRGGSIDDPEKLLTTIFGAEQSRRIFVRAKNTALVIARQVERGSGFTLGEMSMDLGVDAGGGIWFFEANAKPMKFDEPHIRKRSLERIFQYSTFLAKPSG</sequence>
<organism evidence="1 2">
    <name type="scientific">Paenibacillus apiarius</name>
    <dbReference type="NCBI Taxonomy" id="46240"/>
    <lineage>
        <taxon>Bacteria</taxon>
        <taxon>Bacillati</taxon>
        <taxon>Bacillota</taxon>
        <taxon>Bacilli</taxon>
        <taxon>Bacillales</taxon>
        <taxon>Paenibacillaceae</taxon>
        <taxon>Paenibacillus</taxon>
    </lineage>
</organism>
<comment type="caution">
    <text evidence="1">The sequence shown here is derived from an EMBL/GenBank/DDBJ whole genome shotgun (WGS) entry which is preliminary data.</text>
</comment>
<dbReference type="EMBL" id="JAMDLW010000064">
    <property type="protein sequence ID" value="MCY9523337.1"/>
    <property type="molecule type" value="Genomic_DNA"/>
</dbReference>
<dbReference type="Pfam" id="PF14398">
    <property type="entry name" value="ATPgrasp_YheCD"/>
    <property type="match status" value="1"/>
</dbReference>
<dbReference type="RefSeq" id="WP_087435228.1">
    <property type="nucleotide sequence ID" value="NZ_JAMDLV010000023.1"/>
</dbReference>
<reference evidence="1 2" key="1">
    <citation type="submission" date="2022-05" db="EMBL/GenBank/DDBJ databases">
        <title>Genome Sequencing of Bee-Associated Microbes.</title>
        <authorList>
            <person name="Dunlap C."/>
        </authorList>
    </citation>
    <scope>NUCLEOTIDE SEQUENCE [LARGE SCALE GENOMIC DNA]</scope>
    <source>
        <strain evidence="1 2">NRRL NRS-1438</strain>
    </source>
</reference>
<protein>
    <submittedName>
        <fullName evidence="1">YheC/YheD family protein</fullName>
    </submittedName>
</protein>
<gene>
    <name evidence="1" type="ORF">M5X09_27440</name>
</gene>